<organism evidence="1">
    <name type="scientific">Arundo donax</name>
    <name type="common">Giant reed</name>
    <name type="synonym">Donax arundinaceus</name>
    <dbReference type="NCBI Taxonomy" id="35708"/>
    <lineage>
        <taxon>Eukaryota</taxon>
        <taxon>Viridiplantae</taxon>
        <taxon>Streptophyta</taxon>
        <taxon>Embryophyta</taxon>
        <taxon>Tracheophyta</taxon>
        <taxon>Spermatophyta</taxon>
        <taxon>Magnoliopsida</taxon>
        <taxon>Liliopsida</taxon>
        <taxon>Poales</taxon>
        <taxon>Poaceae</taxon>
        <taxon>PACMAD clade</taxon>
        <taxon>Arundinoideae</taxon>
        <taxon>Arundineae</taxon>
        <taxon>Arundo</taxon>
    </lineage>
</organism>
<evidence type="ECO:0000313" key="1">
    <source>
        <dbReference type="EMBL" id="JAD71008.1"/>
    </source>
</evidence>
<proteinExistence type="predicted"/>
<dbReference type="EMBL" id="GBRH01226887">
    <property type="protein sequence ID" value="JAD71008.1"/>
    <property type="molecule type" value="Transcribed_RNA"/>
</dbReference>
<dbReference type="AlphaFoldDB" id="A0A0A9C972"/>
<protein>
    <submittedName>
        <fullName evidence="1">Uncharacterized protein</fullName>
    </submittedName>
</protein>
<accession>A0A0A9C972</accession>
<reference evidence="1" key="2">
    <citation type="journal article" date="2015" name="Data Brief">
        <title>Shoot transcriptome of the giant reed, Arundo donax.</title>
        <authorList>
            <person name="Barrero R.A."/>
            <person name="Guerrero F.D."/>
            <person name="Moolhuijzen P."/>
            <person name="Goolsby J.A."/>
            <person name="Tidwell J."/>
            <person name="Bellgard S.E."/>
            <person name="Bellgard M.I."/>
        </authorList>
    </citation>
    <scope>NUCLEOTIDE SEQUENCE</scope>
    <source>
        <tissue evidence="1">Shoot tissue taken approximately 20 cm above the soil surface</tissue>
    </source>
</reference>
<sequence>MNLISVISTTEHRIANFLHHYSNLTELINIRSNLQPKLPQKPDLHT</sequence>
<name>A0A0A9C972_ARUDO</name>
<reference evidence="1" key="1">
    <citation type="submission" date="2014-09" db="EMBL/GenBank/DDBJ databases">
        <authorList>
            <person name="Magalhaes I.L.F."/>
            <person name="Oliveira U."/>
            <person name="Santos F.R."/>
            <person name="Vidigal T.H.D.A."/>
            <person name="Brescovit A.D."/>
            <person name="Santos A.J."/>
        </authorList>
    </citation>
    <scope>NUCLEOTIDE SEQUENCE</scope>
    <source>
        <tissue evidence="1">Shoot tissue taken approximately 20 cm above the soil surface</tissue>
    </source>
</reference>